<keyword evidence="4" id="KW-1185">Reference proteome</keyword>
<feature type="transmembrane region" description="Helical" evidence="2">
    <location>
        <begin position="19"/>
        <end position="40"/>
    </location>
</feature>
<keyword evidence="2" id="KW-0472">Membrane</keyword>
<evidence type="ECO:0000256" key="2">
    <source>
        <dbReference type="SAM" id="Phobius"/>
    </source>
</evidence>
<feature type="transmembrane region" description="Helical" evidence="2">
    <location>
        <begin position="152"/>
        <end position="174"/>
    </location>
</feature>
<protein>
    <recommendedName>
        <fullName evidence="5">Transmembrane protein</fullName>
    </recommendedName>
</protein>
<accession>A0AAF0EA42</accession>
<feature type="region of interest" description="Disordered" evidence="1">
    <location>
        <begin position="107"/>
        <end position="129"/>
    </location>
</feature>
<evidence type="ECO:0008006" key="5">
    <source>
        <dbReference type="Google" id="ProtNLM"/>
    </source>
</evidence>
<dbReference type="EMBL" id="CP119912">
    <property type="protein sequence ID" value="WFD20433.1"/>
    <property type="molecule type" value="Genomic_DNA"/>
</dbReference>
<dbReference type="AlphaFoldDB" id="A0AAF0EA42"/>
<organism evidence="3 4">
    <name type="scientific">Malassezia caprae</name>
    <dbReference type="NCBI Taxonomy" id="1381934"/>
    <lineage>
        <taxon>Eukaryota</taxon>
        <taxon>Fungi</taxon>
        <taxon>Dikarya</taxon>
        <taxon>Basidiomycota</taxon>
        <taxon>Ustilaginomycotina</taxon>
        <taxon>Malasseziomycetes</taxon>
        <taxon>Malasseziales</taxon>
        <taxon>Malasseziaceae</taxon>
        <taxon>Malassezia</taxon>
    </lineage>
</organism>
<evidence type="ECO:0000256" key="1">
    <source>
        <dbReference type="SAM" id="MobiDB-lite"/>
    </source>
</evidence>
<dbReference type="Proteomes" id="UP001220961">
    <property type="component" value="Chromosome 5"/>
</dbReference>
<name>A0AAF0EA42_9BASI</name>
<gene>
    <name evidence="3" type="ORF">MCAP1_002677</name>
</gene>
<keyword evidence="2" id="KW-0812">Transmembrane</keyword>
<keyword evidence="2" id="KW-1133">Transmembrane helix</keyword>
<reference evidence="3" key="1">
    <citation type="submission" date="2023-03" db="EMBL/GenBank/DDBJ databases">
        <title>Mating type loci evolution in Malassezia.</title>
        <authorList>
            <person name="Coelho M.A."/>
        </authorList>
    </citation>
    <scope>NUCLEOTIDE SEQUENCE</scope>
    <source>
        <strain evidence="3">CBS 10434</strain>
    </source>
</reference>
<evidence type="ECO:0000313" key="4">
    <source>
        <dbReference type="Proteomes" id="UP001220961"/>
    </source>
</evidence>
<feature type="compositionally biased region" description="Low complexity" evidence="1">
    <location>
        <begin position="107"/>
        <end position="122"/>
    </location>
</feature>
<proteinExistence type="predicted"/>
<sequence>MPSAPEETERAPRVRTQHVAAVSAAVFVAGAVGTVLYGVWRRPAWSVMGPVAAKQATHAAAAPPRPVDTDTPKSAWALFGEMNAAIFRRGTRVPNEPADRAPLSALSRRAPAVQPPSAQAAPLRALSRSGTGAMSEPAARIEDLDNDGALMAVRAFAVATALVGAGAACAALLLRATLGVRSLEELADYLHTKMPSVRPPESLERLLPVIPRDDTDSAPAEADVEQRLETTDDVAEWLRLARLQLDAELAAHAAEREQRMAARHYERGGSRGAVLDA</sequence>
<evidence type="ECO:0000313" key="3">
    <source>
        <dbReference type="EMBL" id="WFD20433.1"/>
    </source>
</evidence>